<feature type="transmembrane region" description="Helical" evidence="1">
    <location>
        <begin position="266"/>
        <end position="287"/>
    </location>
</feature>
<dbReference type="EMBL" id="JBAMIC010000002">
    <property type="protein sequence ID" value="KAK7111592.1"/>
    <property type="molecule type" value="Genomic_DNA"/>
</dbReference>
<sequence>MAAARVKMPSSGVLLAAGLQVFLATVIQAEALIPIIPVLCKSNDIPDFKIDTARLTIDNDQRSNMDLVLYMQSKECHECDLRPVARIDTNCTVLVDTRWPTRVEIRPLNGTIMNTTLSCCASNNTHLFQERGEYTIFIQQNEEDDMDCRFAPMNAPPDANIPIYIAIGMAFFLAVFWAVVKTMYKRGVFHRIICFWSTESVMSDFGTPTSINPTDEAASGSNNAEQTKVKKERLRSLDTFRGLSIVIMIFVNYRGGYYWFFRHSKWNGLTVADLVFPWFVYIMGTALMLSFQGQLRRGTPKINMFWKIVRRSIILFALGLLINSGGKSDGVDLSRFRIPGVLQRFAGTYLIVATIHLIFARPYDESRYGKFAAIRDMTEFWPEWVFHLILVGVHTAITFGMNVPGCPTGYLGAGGDAAHGQHRNCTGGAAGYIDRKVFGDSHIYNNPTCKEIYHTTVPFDPEGLLGTLTSVFMCFLGLQAGKILFIHKDWVQRYVRFLIWGIALGVIAGVLCKFSKDDGWIPINKNLWSLSFVIALAAMAFVLLAFCYLLIDVYKVWSGAPFYYAGMNPILLYVGHELLTGRFPVSFDVVVTHPAQLAMNLWGATFWVLVALYLYYKGIFISV</sequence>
<protein>
    <recommendedName>
        <fullName evidence="5">Heparan-alpha-glucosaminide N-acetyltransferase</fullName>
    </recommendedName>
</protein>
<organism evidence="3 4">
    <name type="scientific">Littorina saxatilis</name>
    <dbReference type="NCBI Taxonomy" id="31220"/>
    <lineage>
        <taxon>Eukaryota</taxon>
        <taxon>Metazoa</taxon>
        <taxon>Spiralia</taxon>
        <taxon>Lophotrochozoa</taxon>
        <taxon>Mollusca</taxon>
        <taxon>Gastropoda</taxon>
        <taxon>Caenogastropoda</taxon>
        <taxon>Littorinimorpha</taxon>
        <taxon>Littorinoidea</taxon>
        <taxon>Littorinidae</taxon>
        <taxon>Littorina</taxon>
    </lineage>
</organism>
<keyword evidence="1" id="KW-1133">Transmembrane helix</keyword>
<feature type="transmembrane region" description="Helical" evidence="1">
    <location>
        <begin position="308"/>
        <end position="326"/>
    </location>
</feature>
<feature type="transmembrane region" description="Helical" evidence="1">
    <location>
        <begin position="161"/>
        <end position="180"/>
    </location>
</feature>
<feature type="transmembrane region" description="Helical" evidence="1">
    <location>
        <begin position="464"/>
        <end position="485"/>
    </location>
</feature>
<feature type="transmembrane region" description="Helical" evidence="1">
    <location>
        <begin position="346"/>
        <end position="363"/>
    </location>
</feature>
<accession>A0AAN9BTN3</accession>
<keyword evidence="4" id="KW-1185">Reference proteome</keyword>
<reference evidence="3 4" key="1">
    <citation type="submission" date="2024-02" db="EMBL/GenBank/DDBJ databases">
        <title>Chromosome-scale genome assembly of the rough periwinkle Littorina saxatilis.</title>
        <authorList>
            <person name="De Jode A."/>
            <person name="Faria R."/>
            <person name="Formenti G."/>
            <person name="Sims Y."/>
            <person name="Smith T.P."/>
            <person name="Tracey A."/>
            <person name="Wood J.M.D."/>
            <person name="Zagrodzka Z.B."/>
            <person name="Johannesson K."/>
            <person name="Butlin R.K."/>
            <person name="Leder E.H."/>
        </authorList>
    </citation>
    <scope>NUCLEOTIDE SEQUENCE [LARGE SCALE GENOMIC DNA]</scope>
    <source>
        <strain evidence="3">Snail1</strain>
        <tissue evidence="3">Muscle</tissue>
    </source>
</reference>
<dbReference type="Proteomes" id="UP001374579">
    <property type="component" value="Unassembled WGS sequence"/>
</dbReference>
<feature type="chain" id="PRO_5042865147" description="Heparan-alpha-glucosaminide N-acetyltransferase" evidence="2">
    <location>
        <begin position="32"/>
        <end position="623"/>
    </location>
</feature>
<keyword evidence="1" id="KW-0812">Transmembrane</keyword>
<feature type="transmembrane region" description="Helical" evidence="1">
    <location>
        <begin position="497"/>
        <end position="516"/>
    </location>
</feature>
<feature type="transmembrane region" description="Helical" evidence="1">
    <location>
        <begin position="384"/>
        <end position="403"/>
    </location>
</feature>
<proteinExistence type="predicted"/>
<feature type="transmembrane region" description="Helical" evidence="1">
    <location>
        <begin position="528"/>
        <end position="550"/>
    </location>
</feature>
<keyword evidence="2" id="KW-0732">Signal</keyword>
<name>A0AAN9BTN3_9CAEN</name>
<dbReference type="PANTHER" id="PTHR31061">
    <property type="entry name" value="LD22376P"/>
    <property type="match status" value="1"/>
</dbReference>
<evidence type="ECO:0000256" key="2">
    <source>
        <dbReference type="SAM" id="SignalP"/>
    </source>
</evidence>
<evidence type="ECO:0000256" key="1">
    <source>
        <dbReference type="SAM" id="Phobius"/>
    </source>
</evidence>
<evidence type="ECO:0000313" key="3">
    <source>
        <dbReference type="EMBL" id="KAK7111592.1"/>
    </source>
</evidence>
<evidence type="ECO:0008006" key="5">
    <source>
        <dbReference type="Google" id="ProtNLM"/>
    </source>
</evidence>
<feature type="transmembrane region" description="Helical" evidence="1">
    <location>
        <begin position="562"/>
        <end position="579"/>
    </location>
</feature>
<feature type="signal peptide" evidence="2">
    <location>
        <begin position="1"/>
        <end position="31"/>
    </location>
</feature>
<dbReference type="AlphaFoldDB" id="A0AAN9BTN3"/>
<keyword evidence="1" id="KW-0472">Membrane</keyword>
<gene>
    <name evidence="3" type="ORF">V1264_011199</name>
</gene>
<feature type="transmembrane region" description="Helical" evidence="1">
    <location>
        <begin position="599"/>
        <end position="616"/>
    </location>
</feature>
<dbReference type="PANTHER" id="PTHR31061:SF24">
    <property type="entry name" value="LD22376P"/>
    <property type="match status" value="1"/>
</dbReference>
<feature type="transmembrane region" description="Helical" evidence="1">
    <location>
        <begin position="240"/>
        <end position="260"/>
    </location>
</feature>
<evidence type="ECO:0000313" key="4">
    <source>
        <dbReference type="Proteomes" id="UP001374579"/>
    </source>
</evidence>
<comment type="caution">
    <text evidence="3">The sequence shown here is derived from an EMBL/GenBank/DDBJ whole genome shotgun (WGS) entry which is preliminary data.</text>
</comment>